<keyword evidence="3" id="KW-0804">Transcription</keyword>
<proteinExistence type="predicted"/>
<dbReference type="PRINTS" id="PR00038">
    <property type="entry name" value="HTHLUXR"/>
</dbReference>
<evidence type="ECO:0000259" key="4">
    <source>
        <dbReference type="PROSITE" id="PS50043"/>
    </source>
</evidence>
<evidence type="ECO:0000313" key="6">
    <source>
        <dbReference type="Proteomes" id="UP000198757"/>
    </source>
</evidence>
<evidence type="ECO:0000256" key="2">
    <source>
        <dbReference type="ARBA" id="ARBA00023125"/>
    </source>
</evidence>
<keyword evidence="1" id="KW-0805">Transcription regulation</keyword>
<dbReference type="GO" id="GO:0003677">
    <property type="term" value="F:DNA binding"/>
    <property type="evidence" value="ECO:0007669"/>
    <property type="project" value="UniProtKB-KW"/>
</dbReference>
<dbReference type="InterPro" id="IPR016032">
    <property type="entry name" value="Sig_transdc_resp-reg_C-effctor"/>
</dbReference>
<feature type="domain" description="HTH luxR-type" evidence="4">
    <location>
        <begin position="154"/>
        <end position="219"/>
    </location>
</feature>
<evidence type="ECO:0000313" key="5">
    <source>
        <dbReference type="EMBL" id="SDE30231.1"/>
    </source>
</evidence>
<keyword evidence="6" id="KW-1185">Reference proteome</keyword>
<gene>
    <name evidence="5" type="ORF">SAMN04487894_13313</name>
</gene>
<dbReference type="AlphaFoldDB" id="A0A1G7BSX5"/>
<accession>A0A1G7BSX5</accession>
<dbReference type="PROSITE" id="PS50043">
    <property type="entry name" value="HTH_LUXR_2"/>
    <property type="match status" value="1"/>
</dbReference>
<dbReference type="InterPro" id="IPR000792">
    <property type="entry name" value="Tscrpt_reg_LuxR_C"/>
</dbReference>
<protein>
    <submittedName>
        <fullName evidence="5">DNA-binding response regulator, NarL/FixJ family, contains REC and HTH domains</fullName>
    </submittedName>
</protein>
<dbReference type="SUPFAM" id="SSF46894">
    <property type="entry name" value="C-terminal effector domain of the bipartite response regulators"/>
    <property type="match status" value="1"/>
</dbReference>
<sequence>MKIMVSPSASVIDTIIVSDDICFTEPLTAFLKQSPAFCFRIQRITAPDDPFLHTPGISPLHSLLILFAADLTRPESLSVVTALSRSFPGCRIVTFGEAGDLGLLLKYIRAGVRGFIPGSFSAKAFNEALVKIIEGDAFISTAVTRKIFDYLNHNIELADKLTFRQRQIMEGILEGLSYKLIAHKYKISIDTVREHIKNIYKIFRINSKAELIALLRFHYL</sequence>
<dbReference type="Proteomes" id="UP000198757">
    <property type="component" value="Unassembled WGS sequence"/>
</dbReference>
<dbReference type="RefSeq" id="WP_143019939.1">
    <property type="nucleotide sequence ID" value="NZ_FMZO01000033.1"/>
</dbReference>
<evidence type="ECO:0000256" key="1">
    <source>
        <dbReference type="ARBA" id="ARBA00023015"/>
    </source>
</evidence>
<dbReference type="STRING" id="1285928.SAMN04487894_13313"/>
<dbReference type="EMBL" id="FMZO01000033">
    <property type="protein sequence ID" value="SDE30231.1"/>
    <property type="molecule type" value="Genomic_DNA"/>
</dbReference>
<reference evidence="6" key="1">
    <citation type="submission" date="2016-10" db="EMBL/GenBank/DDBJ databases">
        <authorList>
            <person name="Varghese N."/>
            <person name="Submissions S."/>
        </authorList>
    </citation>
    <scope>NUCLEOTIDE SEQUENCE [LARGE SCALE GENOMIC DNA]</scope>
    <source>
        <strain evidence="6">DSM 25811 / CCM 8410 / LMG 26954 / E90</strain>
    </source>
</reference>
<dbReference type="PANTHER" id="PTHR44688">
    <property type="entry name" value="DNA-BINDING TRANSCRIPTIONAL ACTIVATOR DEVR_DOSR"/>
    <property type="match status" value="1"/>
</dbReference>
<dbReference type="OrthoDB" id="9797341at2"/>
<dbReference type="Gene3D" id="3.40.50.2300">
    <property type="match status" value="1"/>
</dbReference>
<dbReference type="GO" id="GO:0006355">
    <property type="term" value="P:regulation of DNA-templated transcription"/>
    <property type="evidence" value="ECO:0007669"/>
    <property type="project" value="InterPro"/>
</dbReference>
<dbReference type="PANTHER" id="PTHR44688:SF16">
    <property type="entry name" value="DNA-BINDING TRANSCRIPTIONAL ACTIVATOR DEVR_DOSR"/>
    <property type="match status" value="1"/>
</dbReference>
<organism evidence="5 6">
    <name type="scientific">Niabella drilacis (strain DSM 25811 / CCM 8410 / CCUG 62505 / LMG 26954 / E90)</name>
    <dbReference type="NCBI Taxonomy" id="1285928"/>
    <lineage>
        <taxon>Bacteria</taxon>
        <taxon>Pseudomonadati</taxon>
        <taxon>Bacteroidota</taxon>
        <taxon>Chitinophagia</taxon>
        <taxon>Chitinophagales</taxon>
        <taxon>Chitinophagaceae</taxon>
        <taxon>Niabella</taxon>
    </lineage>
</organism>
<keyword evidence="2 5" id="KW-0238">DNA-binding</keyword>
<dbReference type="SMART" id="SM00421">
    <property type="entry name" value="HTH_LUXR"/>
    <property type="match status" value="1"/>
</dbReference>
<name>A0A1G7BSX5_NIADE</name>
<dbReference type="Pfam" id="PF00196">
    <property type="entry name" value="GerE"/>
    <property type="match status" value="1"/>
</dbReference>
<dbReference type="CDD" id="cd06170">
    <property type="entry name" value="LuxR_C_like"/>
    <property type="match status" value="1"/>
</dbReference>
<evidence type="ECO:0000256" key="3">
    <source>
        <dbReference type="ARBA" id="ARBA00023163"/>
    </source>
</evidence>